<evidence type="ECO:0000256" key="1">
    <source>
        <dbReference type="SAM" id="MobiDB-lite"/>
    </source>
</evidence>
<evidence type="ECO:0000259" key="2">
    <source>
        <dbReference type="Pfam" id="PF09995"/>
    </source>
</evidence>
<name>A0A918PBY2_9ACTN</name>
<dbReference type="Proteomes" id="UP000622166">
    <property type="component" value="Unassembled WGS sequence"/>
</dbReference>
<sequence>MDARSARETSDSRSAHETSGTRPAHDASGTRPEPVPLAPGSILWDIAGDVRLLLSLPAALVLQVAHPAVGAGVDDHSVFRTDPWGRAQRSLESLQLWVYGGEQAIEEGRRLRKLHRTIAGTDNRGRAYHALTPAYYAWVHATAYPVFLRAARYLSRPLDEQDERRLYDELLQLGAVLGIKQRDMPGTPEEYWPYFDTTVREELEKTAVAAELLDPRRPIPPPDGAGTLLRGLWPALRPPLARLHVFVTTGLLPPVVREHLGLTWTSRDERRLRRLGTVVRTVVPLLPERLRYLSTARAARRAARRPCRPQERAGEHLSVVPAPD</sequence>
<evidence type="ECO:0000313" key="3">
    <source>
        <dbReference type="EMBL" id="GGY98507.1"/>
    </source>
</evidence>
<dbReference type="RefSeq" id="WP_189856787.1">
    <property type="nucleotide sequence ID" value="NZ_BMVW01000002.1"/>
</dbReference>
<keyword evidence="4" id="KW-1185">Reference proteome</keyword>
<protein>
    <recommendedName>
        <fullName evidence="2">ER-bound oxygenase mpaB/mpaB'/Rubber oxygenase catalytic domain-containing protein</fullName>
    </recommendedName>
</protein>
<dbReference type="PANTHER" id="PTHR36151">
    <property type="entry name" value="BLR2777 PROTEIN"/>
    <property type="match status" value="1"/>
</dbReference>
<reference evidence="3" key="1">
    <citation type="journal article" date="2014" name="Int. J. Syst. Evol. Microbiol.">
        <title>Complete genome sequence of Corynebacterium casei LMG S-19264T (=DSM 44701T), isolated from a smear-ripened cheese.</title>
        <authorList>
            <consortium name="US DOE Joint Genome Institute (JGI-PGF)"/>
            <person name="Walter F."/>
            <person name="Albersmeier A."/>
            <person name="Kalinowski J."/>
            <person name="Ruckert C."/>
        </authorList>
    </citation>
    <scope>NUCLEOTIDE SEQUENCE</scope>
    <source>
        <strain evidence="3">JCM 4815</strain>
    </source>
</reference>
<reference evidence="3" key="2">
    <citation type="submission" date="2020-09" db="EMBL/GenBank/DDBJ databases">
        <authorList>
            <person name="Sun Q."/>
            <person name="Ohkuma M."/>
        </authorList>
    </citation>
    <scope>NUCLEOTIDE SEQUENCE</scope>
    <source>
        <strain evidence="3">JCM 4815</strain>
    </source>
</reference>
<feature type="domain" description="ER-bound oxygenase mpaB/mpaB'/Rubber oxygenase catalytic" evidence="2">
    <location>
        <begin position="44"/>
        <end position="281"/>
    </location>
</feature>
<proteinExistence type="predicted"/>
<gene>
    <name evidence="3" type="ORF">GCM10010365_16340</name>
</gene>
<feature type="region of interest" description="Disordered" evidence="1">
    <location>
        <begin position="1"/>
        <end position="34"/>
    </location>
</feature>
<dbReference type="InterPro" id="IPR018713">
    <property type="entry name" value="MPAB/Lcp_cat_dom"/>
</dbReference>
<evidence type="ECO:0000313" key="4">
    <source>
        <dbReference type="Proteomes" id="UP000622166"/>
    </source>
</evidence>
<organism evidence="3 4">
    <name type="scientific">Streptomyces poonensis</name>
    <dbReference type="NCBI Taxonomy" id="68255"/>
    <lineage>
        <taxon>Bacteria</taxon>
        <taxon>Bacillati</taxon>
        <taxon>Actinomycetota</taxon>
        <taxon>Actinomycetes</taxon>
        <taxon>Kitasatosporales</taxon>
        <taxon>Streptomycetaceae</taxon>
        <taxon>Streptomyces</taxon>
    </lineage>
</organism>
<comment type="caution">
    <text evidence="3">The sequence shown here is derived from an EMBL/GenBank/DDBJ whole genome shotgun (WGS) entry which is preliminary data.</text>
</comment>
<dbReference type="PANTHER" id="PTHR36151:SF3">
    <property type="entry name" value="ER-BOUND OXYGENASE MPAB_MPAB'_RUBBER OXYGENASE CATALYTIC DOMAIN-CONTAINING PROTEIN"/>
    <property type="match status" value="1"/>
</dbReference>
<dbReference type="GO" id="GO:0016491">
    <property type="term" value="F:oxidoreductase activity"/>
    <property type="evidence" value="ECO:0007669"/>
    <property type="project" value="InterPro"/>
</dbReference>
<dbReference type="AlphaFoldDB" id="A0A918PBY2"/>
<feature type="region of interest" description="Disordered" evidence="1">
    <location>
        <begin position="302"/>
        <end position="324"/>
    </location>
</feature>
<dbReference type="EMBL" id="BMVW01000002">
    <property type="protein sequence ID" value="GGY98507.1"/>
    <property type="molecule type" value="Genomic_DNA"/>
</dbReference>
<accession>A0A918PBY2</accession>
<feature type="compositionally biased region" description="Basic and acidic residues" evidence="1">
    <location>
        <begin position="1"/>
        <end position="16"/>
    </location>
</feature>
<dbReference type="Pfam" id="PF09995">
    <property type="entry name" value="MPAB_Lcp_cat"/>
    <property type="match status" value="1"/>
</dbReference>